<evidence type="ECO:0000313" key="1">
    <source>
        <dbReference type="EMBL" id="KAF8567852.1"/>
    </source>
</evidence>
<evidence type="ECO:0000313" key="2">
    <source>
        <dbReference type="Proteomes" id="UP000699462"/>
    </source>
</evidence>
<dbReference type="AlphaFoldDB" id="A0A8T0DKM0"/>
<dbReference type="EMBL" id="JTDF01003383">
    <property type="protein sequence ID" value="KAF8567852.1"/>
    <property type="molecule type" value="Genomic_DNA"/>
</dbReference>
<dbReference type="Proteomes" id="UP000699462">
    <property type="component" value="Unassembled WGS sequence"/>
</dbReference>
<reference evidence="1 2" key="1">
    <citation type="submission" date="2019-07" db="EMBL/GenBank/DDBJ databases">
        <title>Annotation for the trematode Paragonimus westermani.</title>
        <authorList>
            <person name="Choi Y.-J."/>
        </authorList>
    </citation>
    <scope>NUCLEOTIDE SEQUENCE [LARGE SCALE GENOMIC DNA]</scope>
    <source>
        <strain evidence="1">180907_Pwestermani</strain>
    </source>
</reference>
<sequence length="50" mass="5869">MSAALTDWSRTEICSLHQLTRHFSGRQDFKKAPSRREICDELSRILFCLN</sequence>
<gene>
    <name evidence="1" type="ORF">P879_02512</name>
</gene>
<name>A0A8T0DKM0_9TREM</name>
<proteinExistence type="predicted"/>
<keyword evidence="2" id="KW-1185">Reference proteome</keyword>
<organism evidence="1 2">
    <name type="scientific">Paragonimus westermani</name>
    <dbReference type="NCBI Taxonomy" id="34504"/>
    <lineage>
        <taxon>Eukaryota</taxon>
        <taxon>Metazoa</taxon>
        <taxon>Spiralia</taxon>
        <taxon>Lophotrochozoa</taxon>
        <taxon>Platyhelminthes</taxon>
        <taxon>Trematoda</taxon>
        <taxon>Digenea</taxon>
        <taxon>Plagiorchiida</taxon>
        <taxon>Troglotremata</taxon>
        <taxon>Troglotrematidae</taxon>
        <taxon>Paragonimus</taxon>
    </lineage>
</organism>
<accession>A0A8T0DKM0</accession>
<protein>
    <submittedName>
        <fullName evidence="1">Uncharacterized protein</fullName>
    </submittedName>
</protein>
<comment type="caution">
    <text evidence="1">The sequence shown here is derived from an EMBL/GenBank/DDBJ whole genome shotgun (WGS) entry which is preliminary data.</text>
</comment>